<comment type="subcellular location">
    <subcellularLocation>
        <location evidence="1">Periplasm</location>
    </subcellularLocation>
</comment>
<evidence type="ECO:0000256" key="4">
    <source>
        <dbReference type="ARBA" id="ARBA00022729"/>
    </source>
</evidence>
<dbReference type="PANTHER" id="PTHR30368:SF2">
    <property type="entry name" value="SULFATE-BINDING PROTEIN"/>
    <property type="match status" value="1"/>
</dbReference>
<reference evidence="7 8" key="1">
    <citation type="submission" date="2019-01" db="EMBL/GenBank/DDBJ databases">
        <title>Lactibacter flavus gen. nov., sp. nov., a novel bacterium of the family Propionibacteriaceae isolated from raw milk and dairy products.</title>
        <authorList>
            <person name="Huptas C."/>
            <person name="Wenning M."/>
            <person name="Breitenwieser F."/>
            <person name="Doll E."/>
            <person name="Von Neubeck M."/>
            <person name="Busse H.-J."/>
            <person name="Scherer S."/>
        </authorList>
    </citation>
    <scope>NUCLEOTIDE SEQUENCE [LARGE SCALE GENOMIC DNA]</scope>
    <source>
        <strain evidence="7 8">DSM 22130</strain>
    </source>
</reference>
<organism evidence="7 8">
    <name type="scientific">Propioniciclava tarda</name>
    <dbReference type="NCBI Taxonomy" id="433330"/>
    <lineage>
        <taxon>Bacteria</taxon>
        <taxon>Bacillati</taxon>
        <taxon>Actinomycetota</taxon>
        <taxon>Actinomycetes</taxon>
        <taxon>Propionibacteriales</taxon>
        <taxon>Propionibacteriaceae</taxon>
        <taxon>Propioniciclava</taxon>
    </lineage>
</organism>
<dbReference type="Gene3D" id="3.40.190.10">
    <property type="entry name" value="Periplasmic binding protein-like II"/>
    <property type="match status" value="2"/>
</dbReference>
<keyword evidence="8" id="KW-1185">Reference proteome</keyword>
<evidence type="ECO:0000256" key="6">
    <source>
        <dbReference type="SAM" id="SignalP"/>
    </source>
</evidence>
<dbReference type="GO" id="GO:1902358">
    <property type="term" value="P:sulfate transmembrane transport"/>
    <property type="evidence" value="ECO:0007669"/>
    <property type="project" value="InterPro"/>
</dbReference>
<name>A0A4Q9KKR9_PROTD</name>
<evidence type="ECO:0000313" key="7">
    <source>
        <dbReference type="EMBL" id="TBT94785.1"/>
    </source>
</evidence>
<evidence type="ECO:0000256" key="3">
    <source>
        <dbReference type="ARBA" id="ARBA00022448"/>
    </source>
</evidence>
<comment type="similarity">
    <text evidence="2">Belongs to the prokaryotic sulfate-binding protein family.</text>
</comment>
<evidence type="ECO:0000256" key="5">
    <source>
        <dbReference type="ARBA" id="ARBA00022764"/>
    </source>
</evidence>
<dbReference type="Proteomes" id="UP000291933">
    <property type="component" value="Unassembled WGS sequence"/>
</dbReference>
<dbReference type="Pfam" id="PF13531">
    <property type="entry name" value="SBP_bac_11"/>
    <property type="match status" value="1"/>
</dbReference>
<dbReference type="NCBIfam" id="TIGR00971">
    <property type="entry name" value="3a0106s03"/>
    <property type="match status" value="1"/>
</dbReference>
<dbReference type="PROSITE" id="PS51257">
    <property type="entry name" value="PROKAR_LIPOPROTEIN"/>
    <property type="match status" value="1"/>
</dbReference>
<proteinExistence type="inferred from homology"/>
<accession>A0A4Q9KKR9</accession>
<dbReference type="GO" id="GO:0140104">
    <property type="term" value="F:molecular carrier activity"/>
    <property type="evidence" value="ECO:0007669"/>
    <property type="project" value="InterPro"/>
</dbReference>
<protein>
    <submittedName>
        <fullName evidence="7">Sulfate ABC transporter substrate-binding protein</fullName>
    </submittedName>
</protein>
<evidence type="ECO:0000313" key="8">
    <source>
        <dbReference type="Proteomes" id="UP000291933"/>
    </source>
</evidence>
<dbReference type="OrthoDB" id="9802127at2"/>
<evidence type="ECO:0000256" key="1">
    <source>
        <dbReference type="ARBA" id="ARBA00004418"/>
    </source>
</evidence>
<keyword evidence="3" id="KW-0813">Transport</keyword>
<dbReference type="InterPro" id="IPR005669">
    <property type="entry name" value="Thiosulph/SO4-bd"/>
</dbReference>
<dbReference type="EMBL" id="SDMR01000009">
    <property type="protein sequence ID" value="TBT94785.1"/>
    <property type="molecule type" value="Genomic_DNA"/>
</dbReference>
<dbReference type="RefSeq" id="WP_131172101.1">
    <property type="nucleotide sequence ID" value="NZ_FXTL01000009.1"/>
</dbReference>
<dbReference type="SUPFAM" id="SSF53850">
    <property type="entry name" value="Periplasmic binding protein-like II"/>
    <property type="match status" value="1"/>
</dbReference>
<feature type="signal peptide" evidence="6">
    <location>
        <begin position="1"/>
        <end position="26"/>
    </location>
</feature>
<keyword evidence="5" id="KW-0574">Periplasm</keyword>
<keyword evidence="4 6" id="KW-0732">Signal</keyword>
<gene>
    <name evidence="7" type="ORF">ET996_08330</name>
</gene>
<feature type="chain" id="PRO_5038751021" evidence="6">
    <location>
        <begin position="27"/>
        <end position="341"/>
    </location>
</feature>
<dbReference type="AlphaFoldDB" id="A0A4Q9KKR9"/>
<sequence>MNSRRVRPSRIAALALACAMMLTGCAGGGASDATGGASASTKPGTALNVYAFSVAKPAFDALGQGYAASGGGTVQASYGPSGDQSRKVAAGAPADVVAFSLAPDVTRLVTAGLVASDWNAGTLHGTPFGSVVVMVVRKGNPKGIKDWPDLLASGVSVVTPNPLSSGSAQWNLLAPYAAASDGGKNPAAGLAYVSSLVKDHIHSQPASAAEASESFRQGTGDVLLSYENEAIAAIKAGEAVEYVVPHQTFKIENAVAVVSKSSHPDAARAFVAYVESPSGQEAVARAGYRPADASVLAAHPEFVQPAKLWTIADLGGWPAVTASLFDKSTGAITQLYSKVTG</sequence>
<evidence type="ECO:0000256" key="2">
    <source>
        <dbReference type="ARBA" id="ARBA00006099"/>
    </source>
</evidence>
<comment type="caution">
    <text evidence="7">The sequence shown here is derived from an EMBL/GenBank/DDBJ whole genome shotgun (WGS) entry which is preliminary data.</text>
</comment>
<dbReference type="GO" id="GO:0042597">
    <property type="term" value="C:periplasmic space"/>
    <property type="evidence" value="ECO:0007669"/>
    <property type="project" value="UniProtKB-SubCell"/>
</dbReference>
<dbReference type="PANTHER" id="PTHR30368">
    <property type="entry name" value="SULFATE-BINDING PROTEIN"/>
    <property type="match status" value="1"/>
</dbReference>